<gene>
    <name evidence="1" type="ORF">SAMN05444171_4670</name>
</gene>
<dbReference type="RefSeq" id="WP_074823950.1">
    <property type="nucleotide sequence ID" value="NZ_FNTI01000001.1"/>
</dbReference>
<dbReference type="AlphaFoldDB" id="A0A1M7BZJ0"/>
<dbReference type="OrthoDB" id="9796999at2"/>
<proteinExistence type="predicted"/>
<reference evidence="1 2" key="1">
    <citation type="submission" date="2016-10" db="EMBL/GenBank/DDBJ databases">
        <authorList>
            <person name="de Groot N.N."/>
        </authorList>
    </citation>
    <scope>NUCLEOTIDE SEQUENCE [LARGE SCALE GENOMIC DNA]</scope>
    <source>
        <strain evidence="1 2">GAS522</strain>
    </source>
</reference>
<accession>A0A1M7BZJ0</accession>
<organism evidence="1 2">
    <name type="scientific">Bradyrhizobium lablabi</name>
    <dbReference type="NCBI Taxonomy" id="722472"/>
    <lineage>
        <taxon>Bacteria</taxon>
        <taxon>Pseudomonadati</taxon>
        <taxon>Pseudomonadota</taxon>
        <taxon>Alphaproteobacteria</taxon>
        <taxon>Hyphomicrobiales</taxon>
        <taxon>Nitrobacteraceae</taxon>
        <taxon>Bradyrhizobium</taxon>
    </lineage>
</organism>
<dbReference type="EMBL" id="FNTI01000001">
    <property type="protein sequence ID" value="SED63941.1"/>
    <property type="molecule type" value="Genomic_DNA"/>
</dbReference>
<name>A0A1M7BZJ0_9BRAD</name>
<dbReference type="Pfam" id="PF13376">
    <property type="entry name" value="OmdA"/>
    <property type="match status" value="1"/>
</dbReference>
<sequence>MVKAKRDLPVIAFRSQQAWEAWLASQPADSKGLWLKLAKKSSGIASVSRQEAIDTALCHGWIDGQLDAFDGEFWLIRFTPRQSASKWSEKNRARALELVKLKRMHAAGLREIDRAKKDGRWDAAYAPQSTAEVPDDLRAALSKNKGAKSFFETLDGANRYAILYRVHTAKKPETRAARIEKFVAMLAEGKTIHPLKARKQV</sequence>
<dbReference type="Proteomes" id="UP000183208">
    <property type="component" value="Unassembled WGS sequence"/>
</dbReference>
<evidence type="ECO:0000313" key="1">
    <source>
        <dbReference type="EMBL" id="SED63941.1"/>
    </source>
</evidence>
<protein>
    <submittedName>
        <fullName evidence="1">Uncharacterized conserved protein YdeI, YjbR/CyaY-like superfamily, DUF1801 family</fullName>
    </submittedName>
</protein>
<evidence type="ECO:0000313" key="2">
    <source>
        <dbReference type="Proteomes" id="UP000183208"/>
    </source>
</evidence>